<protein>
    <submittedName>
        <fullName evidence="1">SCP1.201-like deaminase</fullName>
    </submittedName>
</protein>
<dbReference type="EMBL" id="FQVN01000007">
    <property type="protein sequence ID" value="SHG23064.1"/>
    <property type="molecule type" value="Genomic_DNA"/>
</dbReference>
<name>A0A1M5I417_STRHI</name>
<evidence type="ECO:0000313" key="2">
    <source>
        <dbReference type="Proteomes" id="UP000184501"/>
    </source>
</evidence>
<dbReference type="Proteomes" id="UP000184501">
    <property type="component" value="Unassembled WGS sequence"/>
</dbReference>
<accession>A0A1M5I417</accession>
<gene>
    <name evidence="1" type="ORF">SAMN05444320_10795</name>
</gene>
<dbReference type="InterPro" id="IPR032724">
    <property type="entry name" value="SCP1.201-like"/>
</dbReference>
<keyword evidence="2" id="KW-1185">Reference proteome</keyword>
<reference evidence="1 2" key="1">
    <citation type="submission" date="2016-11" db="EMBL/GenBank/DDBJ databases">
        <authorList>
            <person name="Jaros S."/>
            <person name="Januszkiewicz K."/>
            <person name="Wedrychowicz H."/>
        </authorList>
    </citation>
    <scope>NUCLEOTIDE SEQUENCE [LARGE SCALE GENOMIC DNA]</scope>
    <source>
        <strain evidence="1 2">DSM 44523</strain>
    </source>
</reference>
<organism evidence="1 2">
    <name type="scientific">Streptoalloteichus hindustanus</name>
    <dbReference type="NCBI Taxonomy" id="2017"/>
    <lineage>
        <taxon>Bacteria</taxon>
        <taxon>Bacillati</taxon>
        <taxon>Actinomycetota</taxon>
        <taxon>Actinomycetes</taxon>
        <taxon>Pseudonocardiales</taxon>
        <taxon>Pseudonocardiaceae</taxon>
        <taxon>Streptoalloteichus</taxon>
    </lineage>
</organism>
<evidence type="ECO:0000313" key="1">
    <source>
        <dbReference type="EMBL" id="SHG23064.1"/>
    </source>
</evidence>
<proteinExistence type="predicted"/>
<dbReference type="AlphaFoldDB" id="A0A1M5I417"/>
<dbReference type="STRING" id="2017.SAMN05444320_10795"/>
<dbReference type="Pfam" id="PF14428">
    <property type="entry name" value="DddA-like"/>
    <property type="match status" value="1"/>
</dbReference>
<sequence>MVSGRDDDARYAAKLLADRGVKRTPMAVDHTETKIAARMVRDGIAEATVVINHQTCRGRPPFGYGCGDLLPVILPAGSRLTVWDYDEHGHPRGISYLGGASRQ</sequence>